<name>A0A1I1PV04_9ACTN</name>
<dbReference type="Gene3D" id="1.10.10.10">
    <property type="entry name" value="Winged helix-like DNA-binding domain superfamily/Winged helix DNA-binding domain"/>
    <property type="match status" value="1"/>
</dbReference>
<dbReference type="SUPFAM" id="SSF64288">
    <property type="entry name" value="Chorismate lyase-like"/>
    <property type="match status" value="1"/>
</dbReference>
<dbReference type="Proteomes" id="UP000199207">
    <property type="component" value="Unassembled WGS sequence"/>
</dbReference>
<dbReference type="Pfam" id="PF00392">
    <property type="entry name" value="GntR"/>
    <property type="match status" value="1"/>
</dbReference>
<protein>
    <submittedName>
        <fullName evidence="5">GntR family transcriptional regulator</fullName>
    </submittedName>
</protein>
<evidence type="ECO:0000256" key="1">
    <source>
        <dbReference type="ARBA" id="ARBA00023015"/>
    </source>
</evidence>
<dbReference type="PANTHER" id="PTHR44846:SF17">
    <property type="entry name" value="GNTR-FAMILY TRANSCRIPTIONAL REGULATOR"/>
    <property type="match status" value="1"/>
</dbReference>
<dbReference type="InterPro" id="IPR050679">
    <property type="entry name" value="Bact_HTH_transcr_reg"/>
</dbReference>
<proteinExistence type="predicted"/>
<dbReference type="STRING" id="910347.SAMN05421773_11075"/>
<keyword evidence="2" id="KW-0238">DNA-binding</keyword>
<keyword evidence="3" id="KW-0804">Transcription</keyword>
<organism evidence="5 6">
    <name type="scientific">Streptomyces aidingensis</name>
    <dbReference type="NCBI Taxonomy" id="910347"/>
    <lineage>
        <taxon>Bacteria</taxon>
        <taxon>Bacillati</taxon>
        <taxon>Actinomycetota</taxon>
        <taxon>Actinomycetes</taxon>
        <taxon>Kitasatosporales</taxon>
        <taxon>Streptomycetaceae</taxon>
        <taxon>Streptomyces</taxon>
    </lineage>
</organism>
<accession>A0A1I1PV04</accession>
<evidence type="ECO:0000313" key="5">
    <source>
        <dbReference type="EMBL" id="SFD13764.1"/>
    </source>
</evidence>
<dbReference type="Pfam" id="PF07702">
    <property type="entry name" value="UTRA"/>
    <property type="match status" value="1"/>
</dbReference>
<dbReference type="PROSITE" id="PS50949">
    <property type="entry name" value="HTH_GNTR"/>
    <property type="match status" value="1"/>
</dbReference>
<dbReference type="InterPro" id="IPR011663">
    <property type="entry name" value="UTRA"/>
</dbReference>
<reference evidence="5 6" key="1">
    <citation type="submission" date="2016-10" db="EMBL/GenBank/DDBJ databases">
        <authorList>
            <person name="de Groot N.N."/>
        </authorList>
    </citation>
    <scope>NUCLEOTIDE SEQUENCE [LARGE SCALE GENOMIC DNA]</scope>
    <source>
        <strain evidence="5 6">CGMCC 4.5739</strain>
    </source>
</reference>
<evidence type="ECO:0000259" key="4">
    <source>
        <dbReference type="PROSITE" id="PS50949"/>
    </source>
</evidence>
<evidence type="ECO:0000256" key="3">
    <source>
        <dbReference type="ARBA" id="ARBA00023163"/>
    </source>
</evidence>
<dbReference type="GO" id="GO:0045892">
    <property type="term" value="P:negative regulation of DNA-templated transcription"/>
    <property type="evidence" value="ECO:0007669"/>
    <property type="project" value="TreeGrafter"/>
</dbReference>
<dbReference type="InterPro" id="IPR000524">
    <property type="entry name" value="Tscrpt_reg_HTH_GntR"/>
</dbReference>
<feature type="domain" description="HTH gntR-type" evidence="4">
    <location>
        <begin position="9"/>
        <end position="77"/>
    </location>
</feature>
<dbReference type="SMART" id="SM00345">
    <property type="entry name" value="HTH_GNTR"/>
    <property type="match status" value="1"/>
</dbReference>
<dbReference type="SUPFAM" id="SSF46785">
    <property type="entry name" value="Winged helix' DNA-binding domain"/>
    <property type="match status" value="1"/>
</dbReference>
<dbReference type="AlphaFoldDB" id="A0A1I1PV04"/>
<keyword evidence="1" id="KW-0805">Transcription regulation</keyword>
<dbReference type="PRINTS" id="PR00035">
    <property type="entry name" value="HTHGNTR"/>
</dbReference>
<evidence type="ECO:0000256" key="2">
    <source>
        <dbReference type="ARBA" id="ARBA00023125"/>
    </source>
</evidence>
<dbReference type="CDD" id="cd07377">
    <property type="entry name" value="WHTH_GntR"/>
    <property type="match status" value="1"/>
</dbReference>
<dbReference type="EMBL" id="FOLM01000010">
    <property type="protein sequence ID" value="SFD13764.1"/>
    <property type="molecule type" value="Genomic_DNA"/>
</dbReference>
<dbReference type="PANTHER" id="PTHR44846">
    <property type="entry name" value="MANNOSYL-D-GLYCERATE TRANSPORT/METABOLISM SYSTEM REPRESSOR MNGR-RELATED"/>
    <property type="match status" value="1"/>
</dbReference>
<dbReference type="GO" id="GO:0003700">
    <property type="term" value="F:DNA-binding transcription factor activity"/>
    <property type="evidence" value="ECO:0007669"/>
    <property type="project" value="InterPro"/>
</dbReference>
<dbReference type="InterPro" id="IPR036388">
    <property type="entry name" value="WH-like_DNA-bd_sf"/>
</dbReference>
<dbReference type="InterPro" id="IPR036390">
    <property type="entry name" value="WH_DNA-bd_sf"/>
</dbReference>
<keyword evidence="6" id="KW-1185">Reference proteome</keyword>
<dbReference type="InterPro" id="IPR028978">
    <property type="entry name" value="Chorismate_lyase_/UTRA_dom_sf"/>
</dbReference>
<evidence type="ECO:0000313" key="6">
    <source>
        <dbReference type="Proteomes" id="UP000199207"/>
    </source>
</evidence>
<dbReference type="RefSeq" id="WP_093839917.1">
    <property type="nucleotide sequence ID" value="NZ_FOLM01000010.1"/>
</dbReference>
<sequence>MAGDQRRKALRHEAIAADLSSRIASGGLRPGQKLPSEKHLMEHYDVSRTTLRQALDNLRATGLIESRQGAGITVRAFRPIRRSAAQRLSQEVWGEGKSIWDAELEDRPWRVDVEVDEVVPPPRVARIFESDGPVCRRSRHFYVEDKPVQHAVSYLPASLVAGTQITQRDTGPGGVYARLAEIGRRPTRFREEVRARMPSVTETAELSLSPGTPVFDITRIAADDEGRPVEVNEMLLDGGSYILDYVFSA</sequence>
<gene>
    <name evidence="5" type="ORF">SAMN05421773_11075</name>
</gene>
<dbReference type="SMART" id="SM00866">
    <property type="entry name" value="UTRA"/>
    <property type="match status" value="1"/>
</dbReference>
<dbReference type="Gene3D" id="3.40.1410.10">
    <property type="entry name" value="Chorismate lyase-like"/>
    <property type="match status" value="1"/>
</dbReference>
<dbReference type="OrthoDB" id="3214900at2"/>
<dbReference type="GO" id="GO:0003677">
    <property type="term" value="F:DNA binding"/>
    <property type="evidence" value="ECO:0007669"/>
    <property type="project" value="UniProtKB-KW"/>
</dbReference>